<dbReference type="PANTHER" id="PTHR42681:SF1">
    <property type="entry name" value="MALONYL-COA-ACYL CARRIER PROTEIN TRANSACYLASE, MITOCHONDRIAL"/>
    <property type="match status" value="1"/>
</dbReference>
<reference evidence="7 8" key="1">
    <citation type="submission" date="2018-06" db="EMBL/GenBank/DDBJ databases">
        <title>Extensive metabolic versatility and redundancy in microbially diverse, dynamic hydrothermal sediments.</title>
        <authorList>
            <person name="Dombrowski N."/>
            <person name="Teske A."/>
            <person name="Baker B.J."/>
        </authorList>
    </citation>
    <scope>NUCLEOTIDE SEQUENCE [LARGE SCALE GENOMIC DNA]</scope>
    <source>
        <strain evidence="7">B36_G15</strain>
    </source>
</reference>
<evidence type="ECO:0000259" key="6">
    <source>
        <dbReference type="SMART" id="SM00827"/>
    </source>
</evidence>
<feature type="active site" evidence="5">
    <location>
        <position position="190"/>
    </location>
</feature>
<evidence type="ECO:0000256" key="4">
    <source>
        <dbReference type="PIRNR" id="PIRNR000446"/>
    </source>
</evidence>
<dbReference type="EMBL" id="QNBE01000069">
    <property type="protein sequence ID" value="RKX69720.1"/>
    <property type="molecule type" value="Genomic_DNA"/>
</dbReference>
<evidence type="ECO:0000313" key="8">
    <source>
        <dbReference type="Proteomes" id="UP000268469"/>
    </source>
</evidence>
<dbReference type="Pfam" id="PF00698">
    <property type="entry name" value="Acyl_transf_1"/>
    <property type="match status" value="1"/>
</dbReference>
<comment type="catalytic activity">
    <reaction evidence="3 4">
        <text>holo-[ACP] + malonyl-CoA = malonyl-[ACP] + CoA</text>
        <dbReference type="Rhea" id="RHEA:41792"/>
        <dbReference type="Rhea" id="RHEA-COMP:9623"/>
        <dbReference type="Rhea" id="RHEA-COMP:9685"/>
        <dbReference type="ChEBI" id="CHEBI:57287"/>
        <dbReference type="ChEBI" id="CHEBI:57384"/>
        <dbReference type="ChEBI" id="CHEBI:64479"/>
        <dbReference type="ChEBI" id="CHEBI:78449"/>
        <dbReference type="EC" id="2.3.1.39"/>
    </reaction>
</comment>
<sequence length="303" mass="33141">MIAFVFPGQGSQFVGMADELPRSLRDRFMLRASQILGYNLEELCHHGPEEKLKMTIYTQPAIVTTSIIAYEMVKENGVVPSFVAGHSVGEYSALYAAGVLNFDSVIRLVAKRAKLMEEYGRGTMAAVIGLSLDEVTAVVNGIDGVVVANINSPTQIVISGETESVERAEAELKEKGAKRVIQLKVGGAFHSFIYEEASEIFAEYIDSFQFQKPSCPVLPNVTGEPTTDPVRIKECLKKQIISPVRWSETVINLGEAGVKLFVEVGPGKVLSGLIKRTIYDARTFTICSPQELSQFLEELKGSS</sequence>
<dbReference type="FunFam" id="3.30.70.250:FF:000001">
    <property type="entry name" value="Malonyl CoA-acyl carrier protein transacylase"/>
    <property type="match status" value="1"/>
</dbReference>
<dbReference type="SUPFAM" id="SSF55048">
    <property type="entry name" value="Probable ACP-binding domain of malonyl-CoA ACP transacylase"/>
    <property type="match status" value="1"/>
</dbReference>
<dbReference type="InterPro" id="IPR001227">
    <property type="entry name" value="Ac_transferase_dom_sf"/>
</dbReference>
<dbReference type="Gene3D" id="3.40.366.10">
    <property type="entry name" value="Malonyl-Coenzyme A Acyl Carrier Protein, domain 2"/>
    <property type="match status" value="1"/>
</dbReference>
<dbReference type="InterPro" id="IPR004410">
    <property type="entry name" value="Malonyl_CoA-ACP_transAc_FabD"/>
</dbReference>
<name>A0A660SIC9_UNCW3</name>
<dbReference type="InterPro" id="IPR014043">
    <property type="entry name" value="Acyl_transferase_dom"/>
</dbReference>
<evidence type="ECO:0000256" key="5">
    <source>
        <dbReference type="PIRSR" id="PIRSR000446-1"/>
    </source>
</evidence>
<gene>
    <name evidence="7" type="primary">fabD</name>
    <name evidence="7" type="ORF">DRP53_07330</name>
</gene>
<dbReference type="GO" id="GO:0006633">
    <property type="term" value="P:fatty acid biosynthetic process"/>
    <property type="evidence" value="ECO:0007669"/>
    <property type="project" value="TreeGrafter"/>
</dbReference>
<dbReference type="GO" id="GO:0005829">
    <property type="term" value="C:cytosol"/>
    <property type="evidence" value="ECO:0007669"/>
    <property type="project" value="TreeGrafter"/>
</dbReference>
<dbReference type="SUPFAM" id="SSF52151">
    <property type="entry name" value="FabD/lysophospholipase-like"/>
    <property type="match status" value="1"/>
</dbReference>
<protein>
    <recommendedName>
        <fullName evidence="4">Malonyl CoA-acyl carrier protein transacylase</fullName>
        <ecNumber evidence="4">2.3.1.39</ecNumber>
    </recommendedName>
</protein>
<dbReference type="Proteomes" id="UP000268469">
    <property type="component" value="Unassembled WGS sequence"/>
</dbReference>
<proteinExistence type="inferred from homology"/>
<organism evidence="7 8">
    <name type="scientific">candidate division WOR-3 bacterium</name>
    <dbReference type="NCBI Taxonomy" id="2052148"/>
    <lineage>
        <taxon>Bacteria</taxon>
        <taxon>Bacteria division WOR-3</taxon>
    </lineage>
</organism>
<dbReference type="InterPro" id="IPR024925">
    <property type="entry name" value="Malonyl_CoA-ACP_transAc"/>
</dbReference>
<evidence type="ECO:0000256" key="2">
    <source>
        <dbReference type="ARBA" id="ARBA00023315"/>
    </source>
</evidence>
<comment type="caution">
    <text evidence="7">The sequence shown here is derived from an EMBL/GenBank/DDBJ whole genome shotgun (WGS) entry which is preliminary data.</text>
</comment>
<evidence type="ECO:0000313" key="7">
    <source>
        <dbReference type="EMBL" id="RKX69720.1"/>
    </source>
</evidence>
<dbReference type="InterPro" id="IPR016036">
    <property type="entry name" value="Malonyl_transacylase_ACP-bd"/>
</dbReference>
<accession>A0A660SIC9</accession>
<dbReference type="Gene3D" id="3.30.70.250">
    <property type="entry name" value="Malonyl-CoA ACP transacylase, ACP-binding"/>
    <property type="match status" value="1"/>
</dbReference>
<dbReference type="InterPro" id="IPR050858">
    <property type="entry name" value="Mal-CoA-ACP_Trans/PKS_FabD"/>
</dbReference>
<feature type="active site" evidence="5">
    <location>
        <position position="87"/>
    </location>
</feature>
<dbReference type="AlphaFoldDB" id="A0A660SIC9"/>
<keyword evidence="1 4" id="KW-0808">Transferase</keyword>
<evidence type="ECO:0000256" key="3">
    <source>
        <dbReference type="ARBA" id="ARBA00048462"/>
    </source>
</evidence>
<dbReference type="EC" id="2.3.1.39" evidence="4"/>
<keyword evidence="2 4" id="KW-0012">Acyltransferase</keyword>
<dbReference type="GO" id="GO:0004314">
    <property type="term" value="F:[acyl-carrier-protein] S-malonyltransferase activity"/>
    <property type="evidence" value="ECO:0007669"/>
    <property type="project" value="UniProtKB-EC"/>
</dbReference>
<evidence type="ECO:0000256" key="1">
    <source>
        <dbReference type="ARBA" id="ARBA00022679"/>
    </source>
</evidence>
<dbReference type="InterPro" id="IPR016035">
    <property type="entry name" value="Acyl_Trfase/lysoPLipase"/>
</dbReference>
<feature type="domain" description="Malonyl-CoA:ACP transacylase (MAT)" evidence="6">
    <location>
        <begin position="5"/>
        <end position="291"/>
    </location>
</feature>
<comment type="similarity">
    <text evidence="4">Belongs to the fabD family.</text>
</comment>
<dbReference type="NCBIfam" id="TIGR00128">
    <property type="entry name" value="fabD"/>
    <property type="match status" value="1"/>
</dbReference>
<dbReference type="PIRSF" id="PIRSF000446">
    <property type="entry name" value="Mct"/>
    <property type="match status" value="1"/>
</dbReference>
<dbReference type="PANTHER" id="PTHR42681">
    <property type="entry name" value="MALONYL-COA-ACYL CARRIER PROTEIN TRANSACYLASE, MITOCHONDRIAL"/>
    <property type="match status" value="1"/>
</dbReference>
<dbReference type="SMART" id="SM00827">
    <property type="entry name" value="PKS_AT"/>
    <property type="match status" value="1"/>
</dbReference>